<organism evidence="1">
    <name type="scientific">Salmonella enterica subsp. enterica serovar Cubana</name>
    <dbReference type="NCBI Taxonomy" id="189201"/>
    <lineage>
        <taxon>Bacteria</taxon>
        <taxon>Pseudomonadati</taxon>
        <taxon>Pseudomonadota</taxon>
        <taxon>Gammaproteobacteria</taxon>
        <taxon>Enterobacterales</taxon>
        <taxon>Enterobacteriaceae</taxon>
        <taxon>Salmonella</taxon>
    </lineage>
</organism>
<dbReference type="EMBL" id="AAHUNW010000055">
    <property type="protein sequence ID" value="ECA5013637.1"/>
    <property type="molecule type" value="Genomic_DNA"/>
</dbReference>
<comment type="caution">
    <text evidence="1">The sequence shown here is derived from an EMBL/GenBank/DDBJ whole genome shotgun (WGS) entry which is preliminary data.</text>
</comment>
<evidence type="ECO:0000313" key="1">
    <source>
        <dbReference type="EMBL" id="EBX2833987.1"/>
    </source>
</evidence>
<evidence type="ECO:0000313" key="2">
    <source>
        <dbReference type="EMBL" id="ECA5013637.1"/>
    </source>
</evidence>
<reference evidence="1" key="1">
    <citation type="submission" date="2018-07" db="EMBL/GenBank/DDBJ databases">
        <authorList>
            <person name="Ashton P.M."/>
            <person name="Dallman T."/>
            <person name="Nair S."/>
            <person name="De Pinna E."/>
            <person name="Peters T."/>
            <person name="Grant K."/>
        </authorList>
    </citation>
    <scope>NUCLEOTIDE SEQUENCE</scope>
    <source>
        <strain evidence="1">399751</strain>
        <strain evidence="2">651047</strain>
    </source>
</reference>
<accession>A0A5W5SPK0</accession>
<protein>
    <submittedName>
        <fullName evidence="1">Uncharacterized protein</fullName>
    </submittedName>
</protein>
<proteinExistence type="predicted"/>
<gene>
    <name evidence="1" type="ORF">DRM57_23390</name>
    <name evidence="2" type="ORF">ELQ65_23085</name>
</gene>
<dbReference type="AlphaFoldDB" id="A0A5W5SPK0"/>
<dbReference type="EMBL" id="AAHKTS010000071">
    <property type="protein sequence ID" value="EBX2833987.1"/>
    <property type="molecule type" value="Genomic_DNA"/>
</dbReference>
<sequence length="78" mass="8586">MTLEQRVEALEMAIADMTMQQRNAVAFSEAMQKVTAEAIENASRPGGELNAAQNQTADHFIQEVNDKIVSSELFSQLS</sequence>
<name>A0A5W5SPK0_SALET</name>